<dbReference type="InterPro" id="IPR035969">
    <property type="entry name" value="Rab-GAP_TBC_sf"/>
</dbReference>
<dbReference type="GO" id="GO:0031267">
    <property type="term" value="F:small GTPase binding"/>
    <property type="evidence" value="ECO:0007669"/>
    <property type="project" value="TreeGrafter"/>
</dbReference>
<feature type="coiled-coil region" evidence="3">
    <location>
        <begin position="482"/>
        <end position="530"/>
    </location>
</feature>
<keyword evidence="2 3" id="KW-0175">Coiled coil</keyword>
<comment type="caution">
    <text evidence="6">The sequence shown here is derived from an EMBL/GenBank/DDBJ whole genome shotgun (WGS) entry which is preliminary data.</text>
</comment>
<feature type="compositionally biased region" description="Polar residues" evidence="4">
    <location>
        <begin position="1"/>
        <end position="12"/>
    </location>
</feature>
<dbReference type="GO" id="GO:0005096">
    <property type="term" value="F:GTPase activator activity"/>
    <property type="evidence" value="ECO:0007669"/>
    <property type="project" value="UniProtKB-KW"/>
</dbReference>
<dbReference type="PANTHER" id="PTHR47219">
    <property type="entry name" value="RAB GTPASE-ACTIVATING PROTEIN 1-LIKE"/>
    <property type="match status" value="1"/>
</dbReference>
<dbReference type="SMART" id="SM00164">
    <property type="entry name" value="TBC"/>
    <property type="match status" value="1"/>
</dbReference>
<feature type="compositionally biased region" description="Acidic residues" evidence="4">
    <location>
        <begin position="50"/>
        <end position="61"/>
    </location>
</feature>
<evidence type="ECO:0000256" key="1">
    <source>
        <dbReference type="ARBA" id="ARBA00022468"/>
    </source>
</evidence>
<dbReference type="FunFam" id="1.10.8.270:FF:000001">
    <property type="entry name" value="TBC1 domain family member 1"/>
    <property type="match status" value="1"/>
</dbReference>
<feature type="compositionally biased region" description="Polar residues" evidence="4">
    <location>
        <begin position="28"/>
        <end position="49"/>
    </location>
</feature>
<feature type="domain" description="Rab-GAP TBC" evidence="5">
    <location>
        <begin position="218"/>
        <end position="403"/>
    </location>
</feature>
<dbReference type="Pfam" id="PF03109">
    <property type="entry name" value="ABC1"/>
    <property type="match status" value="1"/>
</dbReference>
<dbReference type="InterPro" id="IPR004147">
    <property type="entry name" value="ABC1_dom"/>
</dbReference>
<evidence type="ECO:0000256" key="4">
    <source>
        <dbReference type="SAM" id="MobiDB-lite"/>
    </source>
</evidence>
<feature type="compositionally biased region" description="Polar residues" evidence="4">
    <location>
        <begin position="76"/>
        <end position="88"/>
    </location>
</feature>
<dbReference type="PANTHER" id="PTHR47219:SF9">
    <property type="entry name" value="GTPASE ACTIVATING PROTEIN AND CENTROSOME-ASSOCIATED, ISOFORM B"/>
    <property type="match status" value="1"/>
</dbReference>
<accession>A0A8H5FZK4</accession>
<evidence type="ECO:0000256" key="3">
    <source>
        <dbReference type="SAM" id="Coils"/>
    </source>
</evidence>
<dbReference type="Gene3D" id="1.10.10.750">
    <property type="entry name" value="Ypt/Rab-GAP domain of gyp1p, domain 1"/>
    <property type="match status" value="1"/>
</dbReference>
<dbReference type="Proteomes" id="UP000559027">
    <property type="component" value="Unassembled WGS sequence"/>
</dbReference>
<dbReference type="SUPFAM" id="SSF56112">
    <property type="entry name" value="Protein kinase-like (PK-like)"/>
    <property type="match status" value="1"/>
</dbReference>
<dbReference type="EMBL" id="JAACJO010000008">
    <property type="protein sequence ID" value="KAF5354779.1"/>
    <property type="molecule type" value="Genomic_DNA"/>
</dbReference>
<name>A0A8H5FZK4_9AGAR</name>
<dbReference type="InterPro" id="IPR011009">
    <property type="entry name" value="Kinase-like_dom_sf"/>
</dbReference>
<sequence length="1015" mass="115249">MSTVTSEDSVQQPLPEVSTKDALDSLRSPEQSEFSTPLPQRESVATSVSELDDIALDDDESSSLSTMSPVLLTPKPANTSSSTVPLSFGSSSQGIKEVLKGNQQHINGGSVRSGEVNVVDLDSSRPHKSHHKSASVATIRSGHTLSFVEEKRRSARMSLDGQHALQEEFSRLQKEKQALQEQGAEEAIDWDFWGIVISDYTGFAAERPEELAQAIAKGIPATLRGMMWQHMAASKDLELESTYIKLLKETSTHEKSITRDLGRTFPHHAFFTDGHGIGQENLFNVLKAYSLHDPQVGYCQGLPFVVAALLLNMPDEEAFSLLVRLMQVYDLRGHYLPEMPKLQMRLFQFDRLVEELLPVLHVHFLRQGVKSSMFCSQWFLTMFSYRFPLEIVFRIYDHCLANGIEAIFGFSIALLKKNEETLLGLKFDEILDFLNNKLLDRYKVQVNGNSVEPAKYDVDGFVADAVSLKITPFMLDCYRHEYEDMVREANKHATQMDELRNNNRALSQQCKSLENSLAQLNTEHVEVLNELVKQRLRNEEIETELVRYKLLYAPERGCAVVTTHVLRPNVDEEREEWTSTMRPLQDQCEPTAYEDIQRLFQSDMGSSIEELFDDFDPNPIGVASLAQVHIGRHKSTGKSVAVKLQHPHLAEFCDVDMEMVEVTLGWIKYWFPEFEFTWLADEMRQNLPKEMDFILEANNAAQAVRDFEGVRTSLYIPEVIVSTKRVLIMEFIRGGRVDDLQYLAENNIDRNKVALELSRVFSQMVFVNGWFHADPHPGNLLIRPAPLHSRSPYNFEIVLLDHGLYFDLDDQLRVNYGRFWLSLTDDSSPSVQADRRKYAELVGNIGPDLYPVFEAAITGRAAMEGSWDDTGDPDFKRASGLIDMTPQSEKEMEAIRNAVVAQGGLILNLDNALATTHSNIRIFLITAKYCAYAIWEDERRHIIDSIRVRGLLSITLFRDYFTAWWRYESAYLKFVLIETLLDLRAVNVKAKAWFRGLRVRGLAGAHDAAAGLLVA</sequence>
<dbReference type="FunFam" id="1.10.472.80:FF:000027">
    <property type="entry name" value="GTPase activating protein (Evi5)"/>
    <property type="match status" value="1"/>
</dbReference>
<feature type="region of interest" description="Disordered" evidence="4">
    <location>
        <begin position="1"/>
        <end position="88"/>
    </location>
</feature>
<evidence type="ECO:0000313" key="6">
    <source>
        <dbReference type="EMBL" id="KAF5354779.1"/>
    </source>
</evidence>
<evidence type="ECO:0000259" key="5">
    <source>
        <dbReference type="PROSITE" id="PS50086"/>
    </source>
</evidence>
<dbReference type="CDD" id="cd13969">
    <property type="entry name" value="ADCK1-like"/>
    <property type="match status" value="1"/>
</dbReference>
<evidence type="ECO:0000256" key="2">
    <source>
        <dbReference type="ARBA" id="ARBA00023054"/>
    </source>
</evidence>
<dbReference type="OrthoDB" id="427480at2759"/>
<dbReference type="InterPro" id="IPR050302">
    <property type="entry name" value="Rab_GAP_TBC_domain"/>
</dbReference>
<dbReference type="InterPro" id="IPR045307">
    <property type="entry name" value="ADCK1_dom"/>
</dbReference>
<keyword evidence="1" id="KW-0343">GTPase activation</keyword>
<evidence type="ECO:0000313" key="7">
    <source>
        <dbReference type="Proteomes" id="UP000559027"/>
    </source>
</evidence>
<dbReference type="InterPro" id="IPR000195">
    <property type="entry name" value="Rab-GAP-TBC_dom"/>
</dbReference>
<dbReference type="PROSITE" id="PS50086">
    <property type="entry name" value="TBC_RABGAP"/>
    <property type="match status" value="1"/>
</dbReference>
<reference evidence="6 7" key="1">
    <citation type="journal article" date="2020" name="ISME J.">
        <title>Uncovering the hidden diversity of litter-decomposition mechanisms in mushroom-forming fungi.</title>
        <authorList>
            <person name="Floudas D."/>
            <person name="Bentzer J."/>
            <person name="Ahren D."/>
            <person name="Johansson T."/>
            <person name="Persson P."/>
            <person name="Tunlid A."/>
        </authorList>
    </citation>
    <scope>NUCLEOTIDE SEQUENCE [LARGE SCALE GENOMIC DNA]</scope>
    <source>
        <strain evidence="6 7">CBS 146.42</strain>
    </source>
</reference>
<dbReference type="FunFam" id="1.10.10.750:FF:000003">
    <property type="entry name" value="GTPase activating protein (Evi5)"/>
    <property type="match status" value="1"/>
</dbReference>
<protein>
    <recommendedName>
        <fullName evidence="5">Rab-GAP TBC domain-containing protein</fullName>
    </recommendedName>
</protein>
<dbReference type="Gene3D" id="1.10.472.80">
    <property type="entry name" value="Ypt/Rab-GAP domain of gyp1p, domain 3"/>
    <property type="match status" value="1"/>
</dbReference>
<proteinExistence type="predicted"/>
<dbReference type="SUPFAM" id="SSF47923">
    <property type="entry name" value="Ypt/Rab-GAP domain of gyp1p"/>
    <property type="match status" value="2"/>
</dbReference>
<organism evidence="6 7">
    <name type="scientific">Leucocoprinus leucothites</name>
    <dbReference type="NCBI Taxonomy" id="201217"/>
    <lineage>
        <taxon>Eukaryota</taxon>
        <taxon>Fungi</taxon>
        <taxon>Dikarya</taxon>
        <taxon>Basidiomycota</taxon>
        <taxon>Agaricomycotina</taxon>
        <taxon>Agaricomycetes</taxon>
        <taxon>Agaricomycetidae</taxon>
        <taxon>Agaricales</taxon>
        <taxon>Agaricineae</taxon>
        <taxon>Agaricaceae</taxon>
        <taxon>Leucocoprinus</taxon>
    </lineage>
</organism>
<dbReference type="Gene3D" id="1.10.8.270">
    <property type="entry name" value="putative rabgap domain of human tbc1 domain family member 14 like domains"/>
    <property type="match status" value="1"/>
</dbReference>
<dbReference type="AlphaFoldDB" id="A0A8H5FZK4"/>
<gene>
    <name evidence="6" type="ORF">D9756_005297</name>
</gene>
<keyword evidence="7" id="KW-1185">Reference proteome</keyword>
<dbReference type="Pfam" id="PF23436">
    <property type="entry name" value="RabGap-TBC_2"/>
    <property type="match status" value="1"/>
</dbReference>